<keyword evidence="3" id="KW-1185">Reference proteome</keyword>
<dbReference type="EMBL" id="JBHSAV010000023">
    <property type="protein sequence ID" value="MFC3976296.1"/>
    <property type="molecule type" value="Genomic_DNA"/>
</dbReference>
<evidence type="ECO:0000313" key="2">
    <source>
        <dbReference type="EMBL" id="MFC3976296.1"/>
    </source>
</evidence>
<dbReference type="EC" id="2.4.-.-" evidence="2"/>
<evidence type="ECO:0000313" key="3">
    <source>
        <dbReference type="Proteomes" id="UP001595766"/>
    </source>
</evidence>
<dbReference type="Gene3D" id="3.40.50.2000">
    <property type="entry name" value="Glycogen Phosphorylase B"/>
    <property type="match status" value="1"/>
</dbReference>
<dbReference type="GO" id="GO:0016757">
    <property type="term" value="F:glycosyltransferase activity"/>
    <property type="evidence" value="ECO:0007669"/>
    <property type="project" value="UniProtKB-KW"/>
</dbReference>
<sequence>MSKYERSKIVIASTLKPLKDARSFYRFALSLRETNKYDINIIGFLNKNEKDEQNVTFHSIFNNQRTSSKRLLIGYKFLRLLYKIKPSTILVTTFELLPMAVFYKIFSNSKLIYDIQENYALNVKFGAGKQNIFKTFAMSLIKVIECCSKPFIDHHIFAEACYVDEFPSIKNFTILENKFSGIIRQLSPIHFHKNRPLCFLMTGTITPSYGSWEAVQWFKSLLSFYPNHRLRIMGHVPIQSFSDKLKLEVDSIIQIEYLPSETPLPYELVLEAYDEADIVLLPYRNLPNISPKLPSKLFECLALGKVFLISPNENWEQIASKYQAGFSVDFSNHQKFKQLMDDIYTNNFYIHGIDEFPFWTQEEAHKLDQLFSK</sequence>
<name>A0ABV8EKE5_9BACT</name>
<dbReference type="Pfam" id="PF00534">
    <property type="entry name" value="Glycos_transf_1"/>
    <property type="match status" value="1"/>
</dbReference>
<gene>
    <name evidence="2" type="ORF">ACFOUP_07895</name>
</gene>
<protein>
    <submittedName>
        <fullName evidence="2">Glycosyltransferase</fullName>
        <ecNumber evidence="2">2.4.-.-</ecNumber>
    </submittedName>
</protein>
<dbReference type="InterPro" id="IPR001296">
    <property type="entry name" value="Glyco_trans_1"/>
</dbReference>
<feature type="domain" description="Glycosyl transferase family 1" evidence="1">
    <location>
        <begin position="189"/>
        <end position="347"/>
    </location>
</feature>
<proteinExistence type="predicted"/>
<evidence type="ECO:0000259" key="1">
    <source>
        <dbReference type="Pfam" id="PF00534"/>
    </source>
</evidence>
<keyword evidence="2" id="KW-0328">Glycosyltransferase</keyword>
<dbReference type="SUPFAM" id="SSF53756">
    <property type="entry name" value="UDP-Glycosyltransferase/glycogen phosphorylase"/>
    <property type="match status" value="1"/>
</dbReference>
<accession>A0ABV8EKE5</accession>
<organism evidence="2 3">
    <name type="scientific">Belliella kenyensis</name>
    <dbReference type="NCBI Taxonomy" id="1472724"/>
    <lineage>
        <taxon>Bacteria</taxon>
        <taxon>Pseudomonadati</taxon>
        <taxon>Bacteroidota</taxon>
        <taxon>Cytophagia</taxon>
        <taxon>Cytophagales</taxon>
        <taxon>Cyclobacteriaceae</taxon>
        <taxon>Belliella</taxon>
    </lineage>
</organism>
<dbReference type="Proteomes" id="UP001595766">
    <property type="component" value="Unassembled WGS sequence"/>
</dbReference>
<keyword evidence="2" id="KW-0808">Transferase</keyword>
<comment type="caution">
    <text evidence="2">The sequence shown here is derived from an EMBL/GenBank/DDBJ whole genome shotgun (WGS) entry which is preliminary data.</text>
</comment>
<dbReference type="RefSeq" id="WP_241290952.1">
    <property type="nucleotide sequence ID" value="NZ_JAKZGR010000001.1"/>
</dbReference>
<reference evidence="3" key="1">
    <citation type="journal article" date="2019" name="Int. J. Syst. Evol. Microbiol.">
        <title>The Global Catalogue of Microorganisms (GCM) 10K type strain sequencing project: providing services to taxonomists for standard genome sequencing and annotation.</title>
        <authorList>
            <consortium name="The Broad Institute Genomics Platform"/>
            <consortium name="The Broad Institute Genome Sequencing Center for Infectious Disease"/>
            <person name="Wu L."/>
            <person name="Ma J."/>
        </authorList>
    </citation>
    <scope>NUCLEOTIDE SEQUENCE [LARGE SCALE GENOMIC DNA]</scope>
    <source>
        <strain evidence="3">CECT 8551</strain>
    </source>
</reference>